<keyword evidence="4" id="KW-1185">Reference proteome</keyword>
<dbReference type="RefSeq" id="WP_160823405.1">
    <property type="nucleotide sequence ID" value="NZ_JBHSXE010000001.1"/>
</dbReference>
<evidence type="ECO:0000313" key="3">
    <source>
        <dbReference type="EMBL" id="MFC6885018.1"/>
    </source>
</evidence>
<organism evidence="3 4">
    <name type="scientific">Actinomadura yumaensis</name>
    <dbReference type="NCBI Taxonomy" id="111807"/>
    <lineage>
        <taxon>Bacteria</taxon>
        <taxon>Bacillati</taxon>
        <taxon>Actinomycetota</taxon>
        <taxon>Actinomycetes</taxon>
        <taxon>Streptosporangiales</taxon>
        <taxon>Thermomonosporaceae</taxon>
        <taxon>Actinomadura</taxon>
    </lineage>
</organism>
<sequence length="652" mass="70918">MHRPPDIDAVIGSACGDDPVAAGTARRLLARLAAASRPGPLPDRAARALVAAGLLRRAGDGAYSFTDERARACLAEMWRTRGPAALTAFPLATDLASGWAVAQGPAPTTGNAVEFLIDNEAAWGRLAEDVRAARSSVRAMLFMLDVPHVRVAFGRDPMGNPGPAEAVRLEDELLGAARRGADVRLVLNHVTPPVSPANTSWPLERYFRENDPDGLVGLRRLATPQTLPIHGKVVVVDGRVAYLVGSVFAQEYFDGRRHAVDEPRRGHLRWRSSVRAPVHDVSLRVEGPAVADLDATVRLHWDAARPSRATPSAASYAPPRPAVPPPPSPPPGRTELQVTRTLHGARRYPGLPAGETGIYESYLRALESAEDFVYLENQYLTCPELVDALVRAMRRAPALQLVLLTNLRPDVPYYTGWQRRALERLLAGLGEHRTRAGVYTLWSHERAPGVERTRLIRTHVHSKVAIVDDAWFTVGSANLDSLSLSHGQHELHRPMPVRLARLLRGASGGDPWQARATEVNVSCRDGEAAARLRRDLWAEHLGLPSPDDPRLTAPRASAGNGAGDGEGAGNGGGGGWLALWRERAALKLAGLRAPDPEVTEPRVLPYPHRDGRLPDGSHREHAHLRALGIDPEPIDVLTRFRSFSFRQGAWKP</sequence>
<dbReference type="InterPro" id="IPR001736">
    <property type="entry name" value="PLipase_D/transphosphatidylase"/>
</dbReference>
<dbReference type="Gene3D" id="3.30.870.10">
    <property type="entry name" value="Endonuclease Chain A"/>
    <property type="match status" value="2"/>
</dbReference>
<feature type="region of interest" description="Disordered" evidence="1">
    <location>
        <begin position="306"/>
        <end position="334"/>
    </location>
</feature>
<protein>
    <submittedName>
        <fullName evidence="3">Phosphatidylserine/phosphatidylglycerophosphate/ cardiolipin synthase family protein</fullName>
    </submittedName>
</protein>
<dbReference type="EMBL" id="JBHSXS010000033">
    <property type="protein sequence ID" value="MFC6885018.1"/>
    <property type="molecule type" value="Genomic_DNA"/>
</dbReference>
<feature type="domain" description="PLD phosphodiesterase" evidence="2">
    <location>
        <begin position="456"/>
        <end position="483"/>
    </location>
</feature>
<feature type="compositionally biased region" description="Gly residues" evidence="1">
    <location>
        <begin position="560"/>
        <end position="574"/>
    </location>
</feature>
<dbReference type="InterPro" id="IPR025202">
    <property type="entry name" value="PLD-like_dom"/>
</dbReference>
<feature type="compositionally biased region" description="Low complexity" evidence="1">
    <location>
        <begin position="306"/>
        <end position="317"/>
    </location>
</feature>
<dbReference type="PANTHER" id="PTHR21248:SF22">
    <property type="entry name" value="PHOSPHOLIPASE D"/>
    <property type="match status" value="1"/>
</dbReference>
<proteinExistence type="predicted"/>
<dbReference type="PROSITE" id="PS50035">
    <property type="entry name" value="PLD"/>
    <property type="match status" value="1"/>
</dbReference>
<reference evidence="4" key="1">
    <citation type="journal article" date="2019" name="Int. J. Syst. Evol. Microbiol.">
        <title>The Global Catalogue of Microorganisms (GCM) 10K type strain sequencing project: providing services to taxonomists for standard genome sequencing and annotation.</title>
        <authorList>
            <consortium name="The Broad Institute Genomics Platform"/>
            <consortium name="The Broad Institute Genome Sequencing Center for Infectious Disease"/>
            <person name="Wu L."/>
            <person name="Ma J."/>
        </authorList>
    </citation>
    <scope>NUCLEOTIDE SEQUENCE [LARGE SCALE GENOMIC DNA]</scope>
    <source>
        <strain evidence="4">JCM 3369</strain>
    </source>
</reference>
<name>A0ABW2CT58_9ACTN</name>
<comment type="caution">
    <text evidence="3">The sequence shown here is derived from an EMBL/GenBank/DDBJ whole genome shotgun (WGS) entry which is preliminary data.</text>
</comment>
<dbReference type="SUPFAM" id="SSF56024">
    <property type="entry name" value="Phospholipase D/nuclease"/>
    <property type="match status" value="2"/>
</dbReference>
<dbReference type="Pfam" id="PF13091">
    <property type="entry name" value="PLDc_2"/>
    <property type="match status" value="1"/>
</dbReference>
<feature type="compositionally biased region" description="Pro residues" evidence="1">
    <location>
        <begin position="318"/>
        <end position="332"/>
    </location>
</feature>
<dbReference type="PANTHER" id="PTHR21248">
    <property type="entry name" value="CARDIOLIPIN SYNTHASE"/>
    <property type="match status" value="1"/>
</dbReference>
<gene>
    <name evidence="3" type="ORF">ACFQKB_35040</name>
</gene>
<evidence type="ECO:0000256" key="1">
    <source>
        <dbReference type="SAM" id="MobiDB-lite"/>
    </source>
</evidence>
<dbReference type="CDD" id="cd09105">
    <property type="entry name" value="PLDc_vPLD1_2_like_2"/>
    <property type="match status" value="1"/>
</dbReference>
<feature type="region of interest" description="Disordered" evidence="1">
    <location>
        <begin position="543"/>
        <end position="574"/>
    </location>
</feature>
<evidence type="ECO:0000313" key="4">
    <source>
        <dbReference type="Proteomes" id="UP001596380"/>
    </source>
</evidence>
<evidence type="ECO:0000259" key="2">
    <source>
        <dbReference type="PROSITE" id="PS50035"/>
    </source>
</evidence>
<accession>A0ABW2CT58</accession>
<dbReference type="Proteomes" id="UP001596380">
    <property type="component" value="Unassembled WGS sequence"/>
</dbReference>